<organism evidence="2 3">
    <name type="scientific">Leptotrichia hofstadii</name>
    <dbReference type="NCBI Taxonomy" id="157688"/>
    <lineage>
        <taxon>Bacteria</taxon>
        <taxon>Fusobacteriati</taxon>
        <taxon>Fusobacteriota</taxon>
        <taxon>Fusobacteriia</taxon>
        <taxon>Fusobacteriales</taxon>
        <taxon>Leptotrichiaceae</taxon>
        <taxon>Leptotrichia</taxon>
    </lineage>
</organism>
<dbReference type="AlphaFoldDB" id="A0A510JFK6"/>
<evidence type="ECO:0000313" key="3">
    <source>
        <dbReference type="Proteomes" id="UP000321892"/>
    </source>
</evidence>
<dbReference type="InterPro" id="IPR009444">
    <property type="entry name" value="Conjugal_tfr_TraD_a-type"/>
</dbReference>
<keyword evidence="1" id="KW-0175">Coiled coil</keyword>
<accession>A0A510JFK6</accession>
<evidence type="ECO:0008006" key="4">
    <source>
        <dbReference type="Google" id="ProtNLM"/>
    </source>
</evidence>
<dbReference type="Pfam" id="PF06412">
    <property type="entry name" value="TraD"/>
    <property type="match status" value="1"/>
</dbReference>
<dbReference type="RefSeq" id="WP_026745678.1">
    <property type="nucleotide sequence ID" value="NZ_AP019823.1"/>
</dbReference>
<dbReference type="OrthoDB" id="82114at2"/>
<name>A0A510JFK6_9FUSO</name>
<gene>
    <name evidence="2" type="ORF">JCM16775_0734</name>
</gene>
<evidence type="ECO:0000313" key="2">
    <source>
        <dbReference type="EMBL" id="BBM38027.1"/>
    </source>
</evidence>
<proteinExistence type="predicted"/>
<reference evidence="2 3" key="1">
    <citation type="submission" date="2019-07" db="EMBL/GenBank/DDBJ databases">
        <title>Complete Genome Sequence of Leptotrichia hofstadii Strain JCM16775.</title>
        <authorList>
            <person name="Watanabe S."/>
            <person name="Cui L."/>
        </authorList>
    </citation>
    <scope>NUCLEOTIDE SEQUENCE [LARGE SCALE GENOMIC DNA]</scope>
    <source>
        <strain evidence="2 3">JCM16775</strain>
    </source>
</reference>
<dbReference type="EMBL" id="AP019823">
    <property type="protein sequence ID" value="BBM38027.1"/>
    <property type="molecule type" value="Genomic_DNA"/>
</dbReference>
<dbReference type="KEGG" id="lhf:JCM16775_0734"/>
<protein>
    <recommendedName>
        <fullName evidence="4">Conjugal transfer protein TraD</fullName>
    </recommendedName>
</protein>
<sequence>MSLEYEDKMIKLKSNEKRKIEIHKKIVKTDEKIKEIRREIANDTRRLNTSEKNQKWKQRTRKLIEMGVLLEIADILNEDKATLLGYFMKFQFLSNDEIKDCKIMGGEEFQMREEKKQMLKRRLEKKDEFR</sequence>
<dbReference type="Proteomes" id="UP000321892">
    <property type="component" value="Chromosome"/>
</dbReference>
<keyword evidence="3" id="KW-1185">Reference proteome</keyword>
<feature type="coiled-coil region" evidence="1">
    <location>
        <begin position="26"/>
        <end position="53"/>
    </location>
</feature>
<evidence type="ECO:0000256" key="1">
    <source>
        <dbReference type="SAM" id="Coils"/>
    </source>
</evidence>